<protein>
    <submittedName>
        <fullName evidence="1">GTPase domain-containing protein</fullName>
    </submittedName>
</protein>
<evidence type="ECO:0000313" key="2">
    <source>
        <dbReference type="Proteomes" id="UP000076962"/>
    </source>
</evidence>
<evidence type="ECO:0000313" key="1">
    <source>
        <dbReference type="EMBL" id="OAD20099.1"/>
    </source>
</evidence>
<comment type="caution">
    <text evidence="1">The sequence shown here is derived from an EMBL/GenBank/DDBJ whole genome shotgun (WGS) entry which is preliminary data.</text>
</comment>
<dbReference type="AlphaFoldDB" id="A0A176RWJ6"/>
<organism evidence="1 2">
    <name type="scientific">Candidatus Thiomargarita nelsonii</name>
    <dbReference type="NCBI Taxonomy" id="1003181"/>
    <lineage>
        <taxon>Bacteria</taxon>
        <taxon>Pseudomonadati</taxon>
        <taxon>Pseudomonadota</taxon>
        <taxon>Gammaproteobacteria</taxon>
        <taxon>Thiotrichales</taxon>
        <taxon>Thiotrichaceae</taxon>
        <taxon>Thiomargarita</taxon>
    </lineage>
</organism>
<dbReference type="Proteomes" id="UP000076962">
    <property type="component" value="Unassembled WGS sequence"/>
</dbReference>
<dbReference type="EMBL" id="LUTY01002552">
    <property type="protein sequence ID" value="OAD20099.1"/>
    <property type="molecule type" value="Genomic_DNA"/>
</dbReference>
<reference evidence="1 2" key="1">
    <citation type="submission" date="2016-05" db="EMBL/GenBank/DDBJ databases">
        <title>Single-cell genome of chain-forming Candidatus Thiomargarita nelsonii and comparison to other large sulfur-oxidizing bacteria.</title>
        <authorList>
            <person name="Winkel M."/>
            <person name="Salman V."/>
            <person name="Woyke T."/>
            <person name="Schulz-Vogt H."/>
            <person name="Richter M."/>
            <person name="Flood B."/>
            <person name="Bailey J."/>
            <person name="Amann R."/>
            <person name="Mussmann M."/>
        </authorList>
    </citation>
    <scope>NUCLEOTIDE SEQUENCE [LARGE SCALE GENOMIC DNA]</scope>
    <source>
        <strain evidence="1 2">THI036</strain>
    </source>
</reference>
<proteinExistence type="predicted"/>
<sequence>MGPFSESLAKSVIKSLLKGIATRVIVSSFIKFIPGGGTAIGTANSLVFNGASTYALGQVFIQHFESNGTLLTFDPNQVIKKFIAEFEKGKKKVNEFE</sequence>
<gene>
    <name evidence="1" type="ORF">THIOM_004220</name>
</gene>
<name>A0A176RWJ6_9GAMM</name>
<keyword evidence="2" id="KW-1185">Reference proteome</keyword>
<accession>A0A176RWJ6</accession>